<feature type="coiled-coil region" evidence="1">
    <location>
        <begin position="204"/>
        <end position="240"/>
    </location>
</feature>
<name>A0ABN0S6G7_9GAMM</name>
<dbReference type="Proteomes" id="UP000023842">
    <property type="component" value="Unassembled WGS sequence"/>
</dbReference>
<keyword evidence="1" id="KW-0175">Coiled coil</keyword>
<protein>
    <submittedName>
        <fullName evidence="2">Uncharacterized protein</fullName>
    </submittedName>
</protein>
<organism evidence="2 3">
    <name type="scientific">Ectopseudomonas composti</name>
    <dbReference type="NCBI Taxonomy" id="658457"/>
    <lineage>
        <taxon>Bacteria</taxon>
        <taxon>Pseudomonadati</taxon>
        <taxon>Pseudomonadota</taxon>
        <taxon>Gammaproteobacteria</taxon>
        <taxon>Pseudomonadales</taxon>
        <taxon>Pseudomonadaceae</taxon>
        <taxon>Ectopseudomonas</taxon>
    </lineage>
</organism>
<keyword evidence="3" id="KW-1185">Reference proteome</keyword>
<sequence length="439" mass="45348">MLQFTGGGVTNFTLANGSGTMRYANGDKVEGVFDMGQLDDGVVRLTAADGKTWLTRYRDGKPDGARHMGPEQLASAGKACGFEGWRIVSGRCDNNAWSGDIDAYSADSLERISGPFSKGVPTGPITWSRLDSGLSIYGQMQASANGLGFHRGQVKVGGVQVYDGAMSGFSPDGSGLCVYEGSQERCEYANGARVDGLYKTRLENQQLRREMAATAEAQQAQQAQQQRLAAQQAAAAEQADGDLFGKVIAIGIGAGAVSSVSGVSSTIRNQMITGMAADILTDGKAGGIATAQRNLAGQGSVGTAAMSSLQGATIAGGSSMQGSAAVSTRASSDASTSTLQNMAGITSGESSSHAARSQELDDIVTKLAADGGMKTLNATYQCAPGDPVQSVTVPYKSEACAAAKRNWFSVYACNDVEHMSAAIEQCRQGCGNPNCDEAL</sequence>
<evidence type="ECO:0000313" key="3">
    <source>
        <dbReference type="Proteomes" id="UP000023842"/>
    </source>
</evidence>
<accession>A0ABN0S6G7</accession>
<comment type="caution">
    <text evidence="2">The sequence shown here is derived from an EMBL/GenBank/DDBJ whole genome shotgun (WGS) entry which is preliminary data.</text>
</comment>
<reference evidence="3" key="1">
    <citation type="journal article" date="2014" name="Genome Announc.">
        <title>Draft Genome Sequence of the algae degrading bacterium Pseudomonas mendocina AD6.</title>
        <authorList>
            <person name="Barney B.M."/>
            <person name="Lenneman E.M."/>
        </authorList>
    </citation>
    <scope>NUCLEOTIDE SEQUENCE [LARGE SCALE GENOMIC DNA]</scope>
    <source>
        <strain evidence="3">AD6</strain>
    </source>
</reference>
<dbReference type="EMBL" id="JFJN01000108">
    <property type="protein sequence ID" value="EZH77031.1"/>
    <property type="molecule type" value="Genomic_DNA"/>
</dbReference>
<proteinExistence type="predicted"/>
<evidence type="ECO:0000256" key="1">
    <source>
        <dbReference type="SAM" id="Coils"/>
    </source>
</evidence>
<dbReference type="SUPFAM" id="SSF82185">
    <property type="entry name" value="Histone H3 K4-specific methyltransferase SET7/9 N-terminal domain"/>
    <property type="match status" value="1"/>
</dbReference>
<evidence type="ECO:0000313" key="2">
    <source>
        <dbReference type="EMBL" id="EZH77031.1"/>
    </source>
</evidence>
<gene>
    <name evidence="2" type="ORF">AU05_01085</name>
</gene>